<dbReference type="EMBL" id="QRVL01000001">
    <property type="protein sequence ID" value="RGS42635.1"/>
    <property type="molecule type" value="Genomic_DNA"/>
</dbReference>
<reference evidence="2 3" key="1">
    <citation type="submission" date="2018-08" db="EMBL/GenBank/DDBJ databases">
        <title>A genome reference for cultivated species of the human gut microbiota.</title>
        <authorList>
            <person name="Zou Y."/>
            <person name="Xue W."/>
            <person name="Luo G."/>
        </authorList>
    </citation>
    <scope>NUCLEOTIDE SEQUENCE [LARGE SCALE GENOMIC DNA]</scope>
    <source>
        <strain evidence="2 3">AF22-12AC</strain>
    </source>
</reference>
<evidence type="ECO:0000256" key="1">
    <source>
        <dbReference type="SAM" id="MobiDB-lite"/>
    </source>
</evidence>
<evidence type="ECO:0000313" key="2">
    <source>
        <dbReference type="EMBL" id="RGS42635.1"/>
    </source>
</evidence>
<dbReference type="AlphaFoldDB" id="A0A395VG05"/>
<comment type="caution">
    <text evidence="2">The sequence shown here is derived from an EMBL/GenBank/DDBJ whole genome shotgun (WGS) entry which is preliminary data.</text>
</comment>
<evidence type="ECO:0000313" key="3">
    <source>
        <dbReference type="Proteomes" id="UP000266172"/>
    </source>
</evidence>
<proteinExistence type="predicted"/>
<accession>A0A395VG05</accession>
<gene>
    <name evidence="2" type="ORF">DWX93_04855</name>
</gene>
<protein>
    <submittedName>
        <fullName evidence="2">Uncharacterized protein</fullName>
    </submittedName>
</protein>
<dbReference type="Proteomes" id="UP000266172">
    <property type="component" value="Unassembled WGS sequence"/>
</dbReference>
<name>A0A395VG05_9FIRM</name>
<sequence>MPTPQLGWAKPRPRSGIGQAGRLSPQLPSYLRGNAALSMVVFGQGKKMGAAFSILYLHGVRQEGSIV</sequence>
<feature type="region of interest" description="Disordered" evidence="1">
    <location>
        <begin position="1"/>
        <end position="21"/>
    </location>
</feature>
<organism evidence="2 3">
    <name type="scientific">Roseburia hominis</name>
    <dbReference type="NCBI Taxonomy" id="301301"/>
    <lineage>
        <taxon>Bacteria</taxon>
        <taxon>Bacillati</taxon>
        <taxon>Bacillota</taxon>
        <taxon>Clostridia</taxon>
        <taxon>Lachnospirales</taxon>
        <taxon>Lachnospiraceae</taxon>
        <taxon>Roseburia</taxon>
    </lineage>
</organism>